<reference evidence="1 2" key="1">
    <citation type="journal article" date="2012" name="Genome Biol.">
        <title>Genome and low-iron response of an oceanic diatom adapted to chronic iron limitation.</title>
        <authorList>
            <person name="Lommer M."/>
            <person name="Specht M."/>
            <person name="Roy A.S."/>
            <person name="Kraemer L."/>
            <person name="Andreson R."/>
            <person name="Gutowska M.A."/>
            <person name="Wolf J."/>
            <person name="Bergner S.V."/>
            <person name="Schilhabel M.B."/>
            <person name="Klostermeier U.C."/>
            <person name="Beiko R.G."/>
            <person name="Rosenstiel P."/>
            <person name="Hippler M."/>
            <person name="Laroche J."/>
        </authorList>
    </citation>
    <scope>NUCLEOTIDE SEQUENCE [LARGE SCALE GENOMIC DNA]</scope>
    <source>
        <strain evidence="1 2">CCMP1005</strain>
    </source>
</reference>
<evidence type="ECO:0000313" key="2">
    <source>
        <dbReference type="Proteomes" id="UP000266841"/>
    </source>
</evidence>
<evidence type="ECO:0000313" key="1">
    <source>
        <dbReference type="EMBL" id="EJK64442.1"/>
    </source>
</evidence>
<dbReference type="Proteomes" id="UP000266841">
    <property type="component" value="Unassembled WGS sequence"/>
</dbReference>
<dbReference type="AlphaFoldDB" id="K0T1T0"/>
<accession>K0T1T0</accession>
<keyword evidence="2" id="KW-1185">Reference proteome</keyword>
<gene>
    <name evidence="1" type="ORF">THAOC_14821</name>
</gene>
<name>K0T1T0_THAOC</name>
<organism evidence="1 2">
    <name type="scientific">Thalassiosira oceanica</name>
    <name type="common">Marine diatom</name>
    <dbReference type="NCBI Taxonomy" id="159749"/>
    <lineage>
        <taxon>Eukaryota</taxon>
        <taxon>Sar</taxon>
        <taxon>Stramenopiles</taxon>
        <taxon>Ochrophyta</taxon>
        <taxon>Bacillariophyta</taxon>
        <taxon>Coscinodiscophyceae</taxon>
        <taxon>Thalassiosirophycidae</taxon>
        <taxon>Thalassiosirales</taxon>
        <taxon>Thalassiosiraceae</taxon>
        <taxon>Thalassiosira</taxon>
    </lineage>
</organism>
<comment type="caution">
    <text evidence="1">The sequence shown here is derived from an EMBL/GenBank/DDBJ whole genome shotgun (WGS) entry which is preliminary data.</text>
</comment>
<protein>
    <submittedName>
        <fullName evidence="1">Uncharacterized protein</fullName>
    </submittedName>
</protein>
<dbReference type="EMBL" id="AGNL01017250">
    <property type="protein sequence ID" value="EJK64442.1"/>
    <property type="molecule type" value="Genomic_DNA"/>
</dbReference>
<sequence>MRHARRSHRPLRFLPIPLVVGASLPVPLRSRASRAARRRTSLSLPSNPLMIAEQLAKMFVRAFVRPHQKRLRSERFCAILTTLGISCGGEVLQ</sequence>
<proteinExistence type="predicted"/>